<dbReference type="InterPro" id="IPR025520">
    <property type="entry name" value="DUF4408"/>
</dbReference>
<dbReference type="InterPro" id="IPR008480">
    <property type="entry name" value="DUF761_pln"/>
</dbReference>
<keyword evidence="3" id="KW-1185">Reference proteome</keyword>
<dbReference type="STRING" id="51240.A0A2I4G6B5"/>
<feature type="region of interest" description="Disordered" evidence="1">
    <location>
        <begin position="201"/>
        <end position="235"/>
    </location>
</feature>
<feature type="compositionally biased region" description="Low complexity" evidence="1">
    <location>
        <begin position="53"/>
        <end position="70"/>
    </location>
</feature>
<dbReference type="FunCoup" id="A0A2I4G6B5">
    <property type="interactions" value="2036"/>
</dbReference>
<evidence type="ECO:0000256" key="2">
    <source>
        <dbReference type="SAM" id="Phobius"/>
    </source>
</evidence>
<dbReference type="Proteomes" id="UP000235220">
    <property type="component" value="Chromosome 6"/>
</dbReference>
<reference evidence="4" key="1">
    <citation type="submission" date="2025-08" db="UniProtKB">
        <authorList>
            <consortium name="RefSeq"/>
        </authorList>
    </citation>
    <scope>IDENTIFICATION</scope>
    <source>
        <tissue evidence="4">Leaves</tissue>
    </source>
</reference>
<dbReference type="OrthoDB" id="1931904at2759"/>
<dbReference type="GeneID" id="109015025"/>
<dbReference type="PANTHER" id="PTHR33098:SF53">
    <property type="entry name" value="OS05G0540900 PROTEIN"/>
    <property type="match status" value="1"/>
</dbReference>
<feature type="compositionally biased region" description="Acidic residues" evidence="1">
    <location>
        <begin position="171"/>
        <end position="185"/>
    </location>
</feature>
<dbReference type="Pfam" id="PF05553">
    <property type="entry name" value="DUF761"/>
    <property type="match status" value="1"/>
</dbReference>
<evidence type="ECO:0000256" key="1">
    <source>
        <dbReference type="SAM" id="MobiDB-lite"/>
    </source>
</evidence>
<keyword evidence="2" id="KW-0812">Transmembrane</keyword>
<evidence type="ECO:0000313" key="3">
    <source>
        <dbReference type="Proteomes" id="UP000235220"/>
    </source>
</evidence>
<dbReference type="Gramene" id="Jr06_04180_p1">
    <property type="protein sequence ID" value="cds.Jr06_04180_p1"/>
    <property type="gene ID" value="Jr06_04180"/>
</dbReference>
<keyword evidence="2" id="KW-1133">Transmembrane helix</keyword>
<feature type="compositionally biased region" description="Polar residues" evidence="1">
    <location>
        <begin position="145"/>
        <end position="167"/>
    </location>
</feature>
<feature type="region of interest" description="Disordered" evidence="1">
    <location>
        <begin position="47"/>
        <end position="71"/>
    </location>
</feature>
<evidence type="ECO:0000313" key="4">
    <source>
        <dbReference type="RefSeq" id="XP_018853065.1"/>
    </source>
</evidence>
<dbReference type="AlphaFoldDB" id="A0A2I4G6B5"/>
<feature type="transmembrane region" description="Helical" evidence="2">
    <location>
        <begin position="20"/>
        <end position="40"/>
    </location>
</feature>
<dbReference type="KEGG" id="jre:109015025"/>
<accession>A0A2I4G6B5</accession>
<organism evidence="3 4">
    <name type="scientific">Juglans regia</name>
    <name type="common">English walnut</name>
    <dbReference type="NCBI Taxonomy" id="51240"/>
    <lineage>
        <taxon>Eukaryota</taxon>
        <taxon>Viridiplantae</taxon>
        <taxon>Streptophyta</taxon>
        <taxon>Embryophyta</taxon>
        <taxon>Tracheophyta</taxon>
        <taxon>Spermatophyta</taxon>
        <taxon>Magnoliopsida</taxon>
        <taxon>eudicotyledons</taxon>
        <taxon>Gunneridae</taxon>
        <taxon>Pentapetalae</taxon>
        <taxon>rosids</taxon>
        <taxon>fabids</taxon>
        <taxon>Fagales</taxon>
        <taxon>Juglandaceae</taxon>
        <taxon>Juglans</taxon>
    </lineage>
</organism>
<dbReference type="PANTHER" id="PTHR33098">
    <property type="entry name" value="COTTON FIBER (DUF761)"/>
    <property type="match status" value="1"/>
</dbReference>
<gene>
    <name evidence="4" type="primary">LOC109015025</name>
</gene>
<dbReference type="RefSeq" id="XP_018853065.1">
    <property type="nucleotide sequence ID" value="XM_018997520.2"/>
</dbReference>
<name>A0A2I4G6B5_JUGRE</name>
<dbReference type="Pfam" id="PF14364">
    <property type="entry name" value="DUF4408"/>
    <property type="match status" value="1"/>
</dbReference>
<keyword evidence="2" id="KW-0472">Membrane</keyword>
<sequence length="303" mass="34979">MFEESVSSSSTPSIWASINSWFTFHVLFCLLNLMIITIGVTSRLGNQRHRDQQQQNQEAQEQPQRPQIARSSSVLQRLKSINFYSYRSQEPSTTFEQFPESETHYAFKQSHEQEELPLTRSPSVLQRLKSINFYSYLYQGPGTVQSHTTTGLQKTQEFDTHYSSQELKGNEDEEDEQTQDQEQDQYQEQSMDEIYGRLQSAHVTRSKSDTKPASGEVPKKLSRKMKKSASSKSAFAHFEEDEIVETRRPATVREGKVGGAESDDNEVDAKADDFINRFKQQLKLQRLDSIMRYKELIHRGTGK</sequence>
<feature type="region of interest" description="Disordered" evidence="1">
    <location>
        <begin position="145"/>
        <end position="188"/>
    </location>
</feature>
<feature type="compositionally biased region" description="Basic residues" evidence="1">
    <location>
        <begin position="220"/>
        <end position="229"/>
    </location>
</feature>
<proteinExistence type="predicted"/>
<protein>
    <submittedName>
        <fullName evidence="4">Pathogen-associated molecular patterns-induced protein A70-like</fullName>
    </submittedName>
</protein>